<dbReference type="RefSeq" id="WP_067380880.1">
    <property type="nucleotide sequence ID" value="NZ_CP015839.1"/>
</dbReference>
<dbReference type="InterPro" id="IPR013317">
    <property type="entry name" value="DnaA_dom"/>
</dbReference>
<dbReference type="STRING" id="1821621.A8C75_08815"/>
<dbReference type="NCBIfam" id="TIGR03420">
    <property type="entry name" value="DnaA_homol_Hda"/>
    <property type="match status" value="1"/>
</dbReference>
<organism evidence="3 4">
    <name type="scientific">Marinobacterium aestuarii</name>
    <dbReference type="NCBI Taxonomy" id="1821621"/>
    <lineage>
        <taxon>Bacteria</taxon>
        <taxon>Pseudomonadati</taxon>
        <taxon>Pseudomonadota</taxon>
        <taxon>Gammaproteobacteria</taxon>
        <taxon>Oceanospirillales</taxon>
        <taxon>Oceanospirillaceae</taxon>
        <taxon>Marinobacterium</taxon>
    </lineage>
</organism>
<feature type="domain" description="Hda lid" evidence="2">
    <location>
        <begin position="168"/>
        <end position="231"/>
    </location>
</feature>
<dbReference type="GO" id="GO:0006270">
    <property type="term" value="P:DNA replication initiation"/>
    <property type="evidence" value="ECO:0007669"/>
    <property type="project" value="TreeGrafter"/>
</dbReference>
<accession>A0A1A9EWQ8</accession>
<dbReference type="PANTHER" id="PTHR30050">
    <property type="entry name" value="CHROMOSOMAL REPLICATION INITIATOR PROTEIN DNAA"/>
    <property type="match status" value="1"/>
</dbReference>
<keyword evidence="4" id="KW-1185">Reference proteome</keyword>
<reference evidence="3 4" key="2">
    <citation type="journal article" date="2018" name="Int. J. Syst. Evol. Microbiol.">
        <title>Marinobacterium aestuarii sp. nov., a benzene-degrading marine bacterium isolated from estuary sediment.</title>
        <authorList>
            <person name="Bae S.S."/>
            <person name="Jung J."/>
            <person name="Chung D."/>
            <person name="Baek K."/>
        </authorList>
    </citation>
    <scope>NUCLEOTIDE SEQUENCE [LARGE SCALE GENOMIC DNA]</scope>
    <source>
        <strain evidence="3 4">ST58-10</strain>
    </source>
</reference>
<dbReference type="GO" id="GO:0032297">
    <property type="term" value="P:negative regulation of DNA-templated DNA replication initiation"/>
    <property type="evidence" value="ECO:0007669"/>
    <property type="project" value="InterPro"/>
</dbReference>
<evidence type="ECO:0000259" key="1">
    <source>
        <dbReference type="Pfam" id="PF00308"/>
    </source>
</evidence>
<feature type="domain" description="Chromosomal replication initiator protein DnaA ATPAse" evidence="1">
    <location>
        <begin position="96"/>
        <end position="161"/>
    </location>
</feature>
<evidence type="ECO:0000313" key="3">
    <source>
        <dbReference type="EMBL" id="ANG62574.1"/>
    </source>
</evidence>
<dbReference type="OrthoDB" id="9784878at2"/>
<protein>
    <submittedName>
        <fullName evidence="3">DnaA regulatory inactivator Hda</fullName>
    </submittedName>
</protein>
<dbReference type="KEGG" id="mars:A8C75_08815"/>
<dbReference type="InterPro" id="IPR055199">
    <property type="entry name" value="Hda_lid"/>
</dbReference>
<dbReference type="CDD" id="cd00009">
    <property type="entry name" value="AAA"/>
    <property type="match status" value="1"/>
</dbReference>
<dbReference type="EMBL" id="CP015839">
    <property type="protein sequence ID" value="ANG62574.1"/>
    <property type="molecule type" value="Genomic_DNA"/>
</dbReference>
<proteinExistence type="predicted"/>
<dbReference type="InterPro" id="IPR027417">
    <property type="entry name" value="P-loop_NTPase"/>
</dbReference>
<evidence type="ECO:0000259" key="2">
    <source>
        <dbReference type="Pfam" id="PF22688"/>
    </source>
</evidence>
<dbReference type="SUPFAM" id="SSF52540">
    <property type="entry name" value="P-loop containing nucleoside triphosphate hydrolases"/>
    <property type="match status" value="1"/>
</dbReference>
<dbReference type="InterPro" id="IPR017788">
    <property type="entry name" value="Hda"/>
</dbReference>
<dbReference type="Pfam" id="PF00308">
    <property type="entry name" value="Bac_DnaA"/>
    <property type="match status" value="1"/>
</dbReference>
<evidence type="ECO:0000313" key="4">
    <source>
        <dbReference type="Proteomes" id="UP000078070"/>
    </source>
</evidence>
<gene>
    <name evidence="3" type="ORF">A8C75_08815</name>
</gene>
<dbReference type="Proteomes" id="UP000078070">
    <property type="component" value="Chromosome"/>
</dbReference>
<name>A0A1A9EWQ8_9GAMM</name>
<sequence length="234" mass="26119">MNNTAPFQLPLGVSLRDDARFENYLTGANGLARAMLQQAAEGEGELLLYLWGTPGVGCTHLLQATCHASEPARRTAVYLPLQELLHLGPGILDGMEHLDLVCIDNVQLVTGNKQWEEGLFHFFNRIRAQNNRLVVAASSAPRQLGIKLPDLASRLSWGMVFQLHALPDEDKERALQLRAQARGFQLSSEVVRYLIHHASRDMGDLFGLLDRLDQASLSAKRKITIPFIKQEMGW</sequence>
<reference evidence="4" key="1">
    <citation type="submission" date="2016-05" db="EMBL/GenBank/DDBJ databases">
        <authorList>
            <person name="Baek K."/>
            <person name="Yang S.-J."/>
        </authorList>
    </citation>
    <scope>NUCLEOTIDE SEQUENCE [LARGE SCALE GENOMIC DNA]</scope>
    <source>
        <strain evidence="4">ST58-10</strain>
    </source>
</reference>
<dbReference type="Gene3D" id="3.40.50.300">
    <property type="entry name" value="P-loop containing nucleotide triphosphate hydrolases"/>
    <property type="match status" value="1"/>
</dbReference>
<dbReference type="AlphaFoldDB" id="A0A1A9EWQ8"/>
<dbReference type="Pfam" id="PF22688">
    <property type="entry name" value="Hda_lid"/>
    <property type="match status" value="1"/>
</dbReference>
<dbReference type="PANTHER" id="PTHR30050:SF5">
    <property type="entry name" value="DNAA REGULATORY INACTIVATOR HDA"/>
    <property type="match status" value="1"/>
</dbReference>
<dbReference type="Gene3D" id="1.10.8.60">
    <property type="match status" value="1"/>
</dbReference>